<evidence type="ECO:0000259" key="4">
    <source>
        <dbReference type="Pfam" id="PF10342"/>
    </source>
</evidence>
<evidence type="ECO:0000313" key="6">
    <source>
        <dbReference type="Proteomes" id="UP000612746"/>
    </source>
</evidence>
<dbReference type="Proteomes" id="UP000612746">
    <property type="component" value="Unassembled WGS sequence"/>
</dbReference>
<evidence type="ECO:0000256" key="1">
    <source>
        <dbReference type="ARBA" id="ARBA00022729"/>
    </source>
</evidence>
<sequence length="214" mass="22615">MLKATILSLATIVSAVLAGSVKITSPKPGNVWEIGQEVDIYWNKTASGSEPVSILLASGPAQALNIDLIVANKIPVTEGHYKWTVPTNIKPGDKYVVEVGPTLKDLSFAGYITIGKSKNSTSATHKHASASHKPSHHASSKDAASPTQHHSLAPPHPSGTVDVAKAAKHPAHRAHKKHGKKSKSHHKPSGHKAVSKATTHKKQHAKPTHLPSAI</sequence>
<feature type="region of interest" description="Disordered" evidence="2">
    <location>
        <begin position="120"/>
        <end position="214"/>
    </location>
</feature>
<dbReference type="PANTHER" id="PTHR40633">
    <property type="entry name" value="MATRIX PROTEIN, PUTATIVE (AFU_ORTHOLOGUE AFUA_8G05410)-RELATED"/>
    <property type="match status" value="1"/>
</dbReference>
<evidence type="ECO:0000256" key="2">
    <source>
        <dbReference type="SAM" id="MobiDB-lite"/>
    </source>
</evidence>
<comment type="caution">
    <text evidence="5">The sequence shown here is derived from an EMBL/GenBank/DDBJ whole genome shotgun (WGS) entry which is preliminary data.</text>
</comment>
<dbReference type="InterPro" id="IPR018466">
    <property type="entry name" value="Kre9/Knh1-like_N"/>
</dbReference>
<organism evidence="5 6">
    <name type="scientific">Umbelopsis vinacea</name>
    <dbReference type="NCBI Taxonomy" id="44442"/>
    <lineage>
        <taxon>Eukaryota</taxon>
        <taxon>Fungi</taxon>
        <taxon>Fungi incertae sedis</taxon>
        <taxon>Mucoromycota</taxon>
        <taxon>Mucoromycotina</taxon>
        <taxon>Umbelopsidomycetes</taxon>
        <taxon>Umbelopsidales</taxon>
        <taxon>Umbelopsidaceae</taxon>
        <taxon>Umbelopsis</taxon>
    </lineage>
</organism>
<gene>
    <name evidence="5" type="ORF">INT44_001165</name>
</gene>
<dbReference type="InterPro" id="IPR052982">
    <property type="entry name" value="SRP1/TIP1-like"/>
</dbReference>
<feature type="chain" id="PRO_5034905766" description="Yeast cell wall synthesis Kre9/Knh1-like N-terminal domain-containing protein" evidence="3">
    <location>
        <begin position="19"/>
        <end position="214"/>
    </location>
</feature>
<feature type="domain" description="Yeast cell wall synthesis Kre9/Knh1-like N-terminal" evidence="4">
    <location>
        <begin position="25"/>
        <end position="98"/>
    </location>
</feature>
<name>A0A8H7Q9F0_9FUNG</name>
<reference evidence="5" key="1">
    <citation type="submission" date="2020-12" db="EMBL/GenBank/DDBJ databases">
        <title>Metabolic potential, ecology and presence of endohyphal bacteria is reflected in genomic diversity of Mucoromycotina.</title>
        <authorList>
            <person name="Muszewska A."/>
            <person name="Okrasinska A."/>
            <person name="Steczkiewicz K."/>
            <person name="Drgas O."/>
            <person name="Orlowska M."/>
            <person name="Perlinska-Lenart U."/>
            <person name="Aleksandrzak-Piekarczyk T."/>
            <person name="Szatraj K."/>
            <person name="Zielenkiewicz U."/>
            <person name="Pilsyk S."/>
            <person name="Malc E."/>
            <person name="Mieczkowski P."/>
            <person name="Kruszewska J.S."/>
            <person name="Biernat P."/>
            <person name="Pawlowska J."/>
        </authorList>
    </citation>
    <scope>NUCLEOTIDE SEQUENCE</scope>
    <source>
        <strain evidence="5">WA0000051536</strain>
    </source>
</reference>
<proteinExistence type="predicted"/>
<dbReference type="PANTHER" id="PTHR40633:SF1">
    <property type="entry name" value="GPI ANCHORED SERINE-THREONINE RICH PROTEIN (AFU_ORTHOLOGUE AFUA_1G03630)"/>
    <property type="match status" value="1"/>
</dbReference>
<keyword evidence="1 3" id="KW-0732">Signal</keyword>
<feature type="signal peptide" evidence="3">
    <location>
        <begin position="1"/>
        <end position="18"/>
    </location>
</feature>
<feature type="compositionally biased region" description="Basic residues" evidence="2">
    <location>
        <begin position="166"/>
        <end position="207"/>
    </location>
</feature>
<keyword evidence="6" id="KW-1185">Reference proteome</keyword>
<dbReference type="OrthoDB" id="2418723at2759"/>
<evidence type="ECO:0000256" key="3">
    <source>
        <dbReference type="SAM" id="SignalP"/>
    </source>
</evidence>
<feature type="compositionally biased region" description="Basic residues" evidence="2">
    <location>
        <begin position="124"/>
        <end position="138"/>
    </location>
</feature>
<protein>
    <recommendedName>
        <fullName evidence="4">Yeast cell wall synthesis Kre9/Knh1-like N-terminal domain-containing protein</fullName>
    </recommendedName>
</protein>
<dbReference type="EMBL" id="JAEPRA010000002">
    <property type="protein sequence ID" value="KAG2188412.1"/>
    <property type="molecule type" value="Genomic_DNA"/>
</dbReference>
<evidence type="ECO:0000313" key="5">
    <source>
        <dbReference type="EMBL" id="KAG2188412.1"/>
    </source>
</evidence>
<accession>A0A8H7Q9F0</accession>
<dbReference type="Pfam" id="PF10342">
    <property type="entry name" value="Kre9_KNH"/>
    <property type="match status" value="1"/>
</dbReference>
<dbReference type="AlphaFoldDB" id="A0A8H7Q9F0"/>